<dbReference type="Proteomes" id="UP000290204">
    <property type="component" value="Unassembled WGS sequence"/>
</dbReference>
<name>A0A4Q1CDL8_9BACT</name>
<accession>A0A4Q1CDL8</accession>
<evidence type="ECO:0000313" key="2">
    <source>
        <dbReference type="Proteomes" id="UP000290204"/>
    </source>
</evidence>
<dbReference type="OrthoDB" id="9113831at2"/>
<evidence type="ECO:0000313" key="1">
    <source>
        <dbReference type="EMBL" id="RXK57579.1"/>
    </source>
</evidence>
<dbReference type="AlphaFoldDB" id="A0A4Q1CDL8"/>
<dbReference type="RefSeq" id="WP_129132831.1">
    <property type="nucleotide sequence ID" value="NZ_SDHW01000009.1"/>
</dbReference>
<dbReference type="CDD" id="cd22641">
    <property type="entry name" value="C24-like"/>
    <property type="match status" value="1"/>
</dbReference>
<proteinExistence type="predicted"/>
<dbReference type="EMBL" id="SDHW01000009">
    <property type="protein sequence ID" value="RXK57579.1"/>
    <property type="molecule type" value="Genomic_DNA"/>
</dbReference>
<evidence type="ECO:0008006" key="3">
    <source>
        <dbReference type="Google" id="ProtNLM"/>
    </source>
</evidence>
<reference evidence="1 2" key="1">
    <citation type="submission" date="2019-01" db="EMBL/GenBank/DDBJ databases">
        <title>Lacibacter sp. strain TTM-7.</title>
        <authorList>
            <person name="Chen W.-M."/>
        </authorList>
    </citation>
    <scope>NUCLEOTIDE SEQUENCE [LARGE SCALE GENOMIC DNA]</scope>
    <source>
        <strain evidence="1 2">TTM-7</strain>
    </source>
</reference>
<gene>
    <name evidence="1" type="ORF">ESA94_20485</name>
</gene>
<comment type="caution">
    <text evidence="1">The sequence shown here is derived from an EMBL/GenBank/DDBJ whole genome shotgun (WGS) entry which is preliminary data.</text>
</comment>
<protein>
    <recommendedName>
        <fullName evidence="3">Phage tail collar domain-containing protein</fullName>
    </recommendedName>
</protein>
<keyword evidence="2" id="KW-1185">Reference proteome</keyword>
<sequence length="367" mass="39521">MKRIDFTKLGGLHTYQDTLEFMQDSYRNSLASLAALLGDKFVVSGCIDNGVNVTDGWICVSGELIPFTGGALAATVVVSEAVGQEGFEDASLKDVYYTKTATLGIGGFPYADLKRLPFGLTSLKDFTAQVKNIFDSILQFEAEVILSGCEVTDVDVVPGELAIGAGLVLFNGSLLVSETYNGVYPAYLKDDGAWVTAEPVAGLFIKFDPYTSQRYVNVLDRAMTPAGRIVMMETLNDRFVAEVGRWEMKGYELVSALQNRVPVGLWYDGIPVANVSDALNSIEGSQYGERTNTLLQQQLPDVKLKIEKAGGGYYVNDTAGGGANVSLKGDNDNSLASGYMETESLGDGDPHNNMQPSTVVVYAKRVA</sequence>
<organism evidence="1 2">
    <name type="scientific">Lacibacter luteus</name>
    <dbReference type="NCBI Taxonomy" id="2508719"/>
    <lineage>
        <taxon>Bacteria</taxon>
        <taxon>Pseudomonadati</taxon>
        <taxon>Bacteroidota</taxon>
        <taxon>Chitinophagia</taxon>
        <taxon>Chitinophagales</taxon>
        <taxon>Chitinophagaceae</taxon>
        <taxon>Lacibacter</taxon>
    </lineage>
</organism>